<reference evidence="2" key="1">
    <citation type="submission" date="2020-10" db="EMBL/GenBank/DDBJ databases">
        <title>Connecting structure to function with the recovery of over 1000 high-quality activated sludge metagenome-assembled genomes encoding full-length rRNA genes using long-read sequencing.</title>
        <authorList>
            <person name="Singleton C.M."/>
            <person name="Petriglieri F."/>
            <person name="Kristensen J.M."/>
            <person name="Kirkegaard R.H."/>
            <person name="Michaelsen T.Y."/>
            <person name="Andersen M.H."/>
            <person name="Karst S.M."/>
            <person name="Dueholm M.S."/>
            <person name="Nielsen P.H."/>
            <person name="Albertsen M."/>
        </authorList>
    </citation>
    <scope>NUCLEOTIDE SEQUENCE</scope>
    <source>
        <strain evidence="2">Skiv_18-Q3-R9-52_MAXAC.067</strain>
    </source>
</reference>
<sequence>MTFKPMTYLVSFTMFVLLFMALGGYFGYGKIADHFLVQAYLEAHSIQSRVQADAKGNVLRWEDTVALPQGTLVRISASNRPQPIAIRYADDLNATGADLPLAANERTEDLRIDQAGRYLYARVFATSDIKLKEATWLCKFDLQKRRVARRTAVNPILLPAPFRP</sequence>
<organism evidence="2 3">
    <name type="scientific">Candidatus Geothrix skivensis</name>
    <dbReference type="NCBI Taxonomy" id="2954439"/>
    <lineage>
        <taxon>Bacteria</taxon>
        <taxon>Pseudomonadati</taxon>
        <taxon>Acidobacteriota</taxon>
        <taxon>Holophagae</taxon>
        <taxon>Holophagales</taxon>
        <taxon>Holophagaceae</taxon>
        <taxon>Geothrix</taxon>
    </lineage>
</organism>
<keyword evidence="1" id="KW-0472">Membrane</keyword>
<comment type="caution">
    <text evidence="2">The sequence shown here is derived from an EMBL/GenBank/DDBJ whole genome shotgun (WGS) entry which is preliminary data.</text>
</comment>
<keyword evidence="1" id="KW-1133">Transmembrane helix</keyword>
<evidence type="ECO:0000313" key="3">
    <source>
        <dbReference type="Proteomes" id="UP000886657"/>
    </source>
</evidence>
<dbReference type="Proteomes" id="UP000886657">
    <property type="component" value="Unassembled WGS sequence"/>
</dbReference>
<dbReference type="EMBL" id="JADKIO010000008">
    <property type="protein sequence ID" value="MBK9796856.1"/>
    <property type="molecule type" value="Genomic_DNA"/>
</dbReference>
<feature type="transmembrane region" description="Helical" evidence="1">
    <location>
        <begin position="6"/>
        <end position="28"/>
    </location>
</feature>
<gene>
    <name evidence="2" type="ORF">IPP58_10235</name>
</gene>
<protein>
    <submittedName>
        <fullName evidence="2">Uncharacterized protein</fullName>
    </submittedName>
</protein>
<dbReference type="AlphaFoldDB" id="A0A9D7SJ10"/>
<name>A0A9D7SJ10_9BACT</name>
<proteinExistence type="predicted"/>
<evidence type="ECO:0000256" key="1">
    <source>
        <dbReference type="SAM" id="Phobius"/>
    </source>
</evidence>
<accession>A0A9D7SJ10</accession>
<keyword evidence="1" id="KW-0812">Transmembrane</keyword>
<evidence type="ECO:0000313" key="2">
    <source>
        <dbReference type="EMBL" id="MBK9796856.1"/>
    </source>
</evidence>